<dbReference type="AlphaFoldDB" id="K6H430"/>
<dbReference type="EMBL" id="AMWX01000001">
    <property type="protein sequence ID" value="EKO37243.1"/>
    <property type="molecule type" value="Genomic_DNA"/>
</dbReference>
<dbReference type="InterPro" id="IPR011059">
    <property type="entry name" value="Metal-dep_hydrolase_composite"/>
</dbReference>
<dbReference type="Proteomes" id="UP000010310">
    <property type="component" value="Unassembled WGS sequence"/>
</dbReference>
<evidence type="ECO:0000313" key="2">
    <source>
        <dbReference type="EMBL" id="EKO37243.1"/>
    </source>
</evidence>
<comment type="caution">
    <text evidence="2">The sequence shown here is derived from an EMBL/GenBank/DDBJ whole genome shotgun (WGS) entry which is preliminary data.</text>
</comment>
<keyword evidence="3" id="KW-1185">Reference proteome</keyword>
<name>K6H430_9GAMM</name>
<dbReference type="InterPro" id="IPR013108">
    <property type="entry name" value="Amidohydro_3"/>
</dbReference>
<gene>
    <name evidence="2" type="ORF">B273_0300</name>
</gene>
<dbReference type="Gene3D" id="2.30.40.10">
    <property type="entry name" value="Urease, subunit C, domain 1"/>
    <property type="match status" value="1"/>
</dbReference>
<dbReference type="InterPro" id="IPR033932">
    <property type="entry name" value="YtcJ-like"/>
</dbReference>
<dbReference type="SUPFAM" id="SSF51338">
    <property type="entry name" value="Composite domain of metallo-dependent hydrolases"/>
    <property type="match status" value="1"/>
</dbReference>
<dbReference type="PANTHER" id="PTHR22642">
    <property type="entry name" value="IMIDAZOLONEPROPIONASE"/>
    <property type="match status" value="1"/>
</dbReference>
<dbReference type="PATRIC" id="fig|1208365.4.peg.301"/>
<dbReference type="Pfam" id="PF07969">
    <property type="entry name" value="Amidohydro_3"/>
    <property type="match status" value="1"/>
</dbReference>
<proteinExistence type="predicted"/>
<organism evidence="2 3">
    <name type="scientific">SAR86 cluster bacterium SAR86E</name>
    <dbReference type="NCBI Taxonomy" id="1208365"/>
    <lineage>
        <taxon>Bacteria</taxon>
        <taxon>Pseudomonadati</taxon>
        <taxon>Pseudomonadota</taxon>
        <taxon>Gammaproteobacteria</taxon>
        <taxon>SAR86 cluster</taxon>
    </lineage>
</organism>
<dbReference type="Gene3D" id="3.20.20.140">
    <property type="entry name" value="Metal-dependent hydrolases"/>
    <property type="match status" value="1"/>
</dbReference>
<reference evidence="2 3" key="1">
    <citation type="submission" date="2012-09" db="EMBL/GenBank/DDBJ databases">
        <authorList>
            <person name="Dupont C.L."/>
            <person name="Rusch D.B."/>
            <person name="Lombardo M.-J."/>
            <person name="Novotny M."/>
            <person name="Yee-Greenbaum J."/>
            <person name="Laskin R."/>
        </authorList>
    </citation>
    <scope>NUCLEOTIDE SEQUENCE [LARGE SCALE GENOMIC DNA]</scope>
    <source>
        <strain evidence="2">SAR86E</strain>
    </source>
</reference>
<dbReference type="CDD" id="cd01300">
    <property type="entry name" value="YtcJ_like"/>
    <property type="match status" value="1"/>
</dbReference>
<dbReference type="SUPFAM" id="SSF51556">
    <property type="entry name" value="Metallo-dependent hydrolases"/>
    <property type="match status" value="1"/>
</dbReference>
<protein>
    <submittedName>
        <fullName evidence="2">Amidohydrolase family protein</fullName>
    </submittedName>
</protein>
<keyword evidence="2" id="KW-0378">Hydrolase</keyword>
<evidence type="ECO:0000313" key="3">
    <source>
        <dbReference type="Proteomes" id="UP000010310"/>
    </source>
</evidence>
<feature type="domain" description="Amidohydrolase 3" evidence="1">
    <location>
        <begin position="41"/>
        <end position="519"/>
    </location>
</feature>
<dbReference type="PANTHER" id="PTHR22642:SF2">
    <property type="entry name" value="PROTEIN LONG AFTER FAR-RED 3"/>
    <property type="match status" value="1"/>
</dbReference>
<dbReference type="GO" id="GO:0016810">
    <property type="term" value="F:hydrolase activity, acting on carbon-nitrogen (but not peptide) bonds"/>
    <property type="evidence" value="ECO:0007669"/>
    <property type="project" value="InterPro"/>
</dbReference>
<accession>K6H430</accession>
<sequence length="523" mass="57477">MTGQEKAIPLSIAIKDKKIAWIGSHKEGKLIKGKHINYNDQAILPGFIDAHGHASYVAFATQVANLASPPVGQVTNIKGLQIELKKYIKDLKIQPGNWVIGLGYDDSLLEEQRHPTREDLDEVSKEHPIFLIHVSSHLGAANSKGLELAEINADTKDPAGGKIRRYSDSNIPNGVVEETAAYPLQMSAMQAYKDPISSVKEAMQVYASHGITTAQDGAASIESIGLMKAANAQGNVNIDVISYPIGQIENFDALPLQNVGNYEGRIKIGGIKLILDGSPQGKTAYLTEPYLKPPHGESPDYAGYPLIEKQTTLDLVKRYAAKKIPIMAHANGDAAADMLIDAIEKANLEYDHRTIMIHAQTVREDQLDKMKALQIIPSYFSAHTFYWGDWHRDSVFGEERASRISPTKSSLNRDIPFTIHNDAPVVPPDMIRLLWATTNRMTRSGKILGEEQRISTYDALKAITINAAHQHFEENSKGSIEIGKLADLVILSADPLSIPVKDLQSLDVVATYSHGKKVFSKNK</sequence>
<evidence type="ECO:0000259" key="1">
    <source>
        <dbReference type="Pfam" id="PF07969"/>
    </source>
</evidence>
<dbReference type="InterPro" id="IPR032466">
    <property type="entry name" value="Metal_Hydrolase"/>
</dbReference>
<dbReference type="Gene3D" id="3.10.310.70">
    <property type="match status" value="1"/>
</dbReference>